<dbReference type="EC" id="5.1.1.1" evidence="3 6"/>
<accession>A0ABW3T0H1</accession>
<feature type="binding site" evidence="6">
    <location>
        <position position="138"/>
    </location>
    <ligand>
        <name>substrate</name>
    </ligand>
</feature>
<evidence type="ECO:0000313" key="8">
    <source>
        <dbReference type="EMBL" id="MFD1190371.1"/>
    </source>
</evidence>
<dbReference type="InterPro" id="IPR000821">
    <property type="entry name" value="Ala_racemase"/>
</dbReference>
<dbReference type="HAMAP" id="MF_01201">
    <property type="entry name" value="Ala_racemase"/>
    <property type="match status" value="1"/>
</dbReference>
<reference evidence="9" key="1">
    <citation type="journal article" date="2019" name="Int. J. Syst. Evol. Microbiol.">
        <title>The Global Catalogue of Microorganisms (GCM) 10K type strain sequencing project: providing services to taxonomists for standard genome sequencing and annotation.</title>
        <authorList>
            <consortium name="The Broad Institute Genomics Platform"/>
            <consortium name="The Broad Institute Genome Sequencing Center for Infectious Disease"/>
            <person name="Wu L."/>
            <person name="Ma J."/>
        </authorList>
    </citation>
    <scope>NUCLEOTIDE SEQUENCE [LARGE SCALE GENOMIC DNA]</scope>
    <source>
        <strain evidence="9">CCUG 55074</strain>
    </source>
</reference>
<evidence type="ECO:0000259" key="7">
    <source>
        <dbReference type="SMART" id="SM01005"/>
    </source>
</evidence>
<evidence type="ECO:0000256" key="2">
    <source>
        <dbReference type="ARBA" id="ARBA00001933"/>
    </source>
</evidence>
<dbReference type="InterPro" id="IPR011079">
    <property type="entry name" value="Ala_racemase_C"/>
</dbReference>
<dbReference type="Gene3D" id="3.20.20.10">
    <property type="entry name" value="Alanine racemase"/>
    <property type="match status" value="1"/>
</dbReference>
<dbReference type="EMBL" id="JBHTLQ010000012">
    <property type="protein sequence ID" value="MFD1190371.1"/>
    <property type="molecule type" value="Genomic_DNA"/>
</dbReference>
<proteinExistence type="inferred from homology"/>
<dbReference type="InterPro" id="IPR029066">
    <property type="entry name" value="PLP-binding_barrel"/>
</dbReference>
<feature type="domain" description="Alanine racemase C-terminal" evidence="7">
    <location>
        <begin position="239"/>
        <end position="361"/>
    </location>
</feature>
<evidence type="ECO:0000256" key="3">
    <source>
        <dbReference type="ARBA" id="ARBA00013089"/>
    </source>
</evidence>
<dbReference type="Pfam" id="PF01168">
    <property type="entry name" value="Ala_racemase_N"/>
    <property type="match status" value="1"/>
</dbReference>
<keyword evidence="4 6" id="KW-0663">Pyridoxal phosphate</keyword>
<dbReference type="InterPro" id="IPR001608">
    <property type="entry name" value="Ala_racemase_N"/>
</dbReference>
<comment type="similarity">
    <text evidence="6">Belongs to the alanine racemase family.</text>
</comment>
<keyword evidence="5 6" id="KW-0413">Isomerase</keyword>
<sequence>MALPSSARLTIDLEALAHNYRVLTAEAGGVEAAPVLKGDAYGLGAGPVARRLWAEGARSFFVARVSEGVLLRMELGPERPARILVLDGLPPGSADALAGADLTPVLTSLPQVEAASLYAAQAARALKVGLHLDTGMNRQGMTAADARALAQSPDRLRGLDVELVMSHLGTATDPTSPRSAKQLAAFERLRALFPEAQASLAASAGIFLGAPYRFDLVRPGVSLYGGGPFEVTHPALKQVATFEAPILDVRVIAPGETLGYGDSLRIETPTRVAVVAAGYADGLIRAGKAGGKGWFAGAARPILIINMDLIVLDIGDAPARPGQMVQLMGPNAPIDDLAAASGTVAHECLVRISERAERVYLGES</sequence>
<evidence type="ECO:0000256" key="4">
    <source>
        <dbReference type="ARBA" id="ARBA00022898"/>
    </source>
</evidence>
<dbReference type="PANTHER" id="PTHR30511">
    <property type="entry name" value="ALANINE RACEMASE"/>
    <property type="match status" value="1"/>
</dbReference>
<dbReference type="InterPro" id="IPR009006">
    <property type="entry name" value="Ala_racemase/Decarboxylase_C"/>
</dbReference>
<keyword evidence="9" id="KW-1185">Reference proteome</keyword>
<dbReference type="SMART" id="SM01005">
    <property type="entry name" value="Ala_racemase_C"/>
    <property type="match status" value="1"/>
</dbReference>
<dbReference type="NCBIfam" id="TIGR00492">
    <property type="entry name" value="alr"/>
    <property type="match status" value="1"/>
</dbReference>
<feature type="modified residue" description="N6-(pyridoxal phosphate)lysine" evidence="6">
    <location>
        <position position="37"/>
    </location>
</feature>
<dbReference type="CDD" id="cd00430">
    <property type="entry name" value="PLPDE_III_AR"/>
    <property type="match status" value="1"/>
</dbReference>
<dbReference type="PANTHER" id="PTHR30511:SF0">
    <property type="entry name" value="ALANINE RACEMASE, CATABOLIC-RELATED"/>
    <property type="match status" value="1"/>
</dbReference>
<comment type="caution">
    <text evidence="8">The sequence shown here is derived from an EMBL/GenBank/DDBJ whole genome shotgun (WGS) entry which is preliminary data.</text>
</comment>
<dbReference type="GO" id="GO:0008784">
    <property type="term" value="F:alanine racemase activity"/>
    <property type="evidence" value="ECO:0007669"/>
    <property type="project" value="UniProtKB-EC"/>
</dbReference>
<gene>
    <name evidence="8" type="primary">alr</name>
    <name evidence="8" type="ORF">ACFQ27_07245</name>
</gene>
<comment type="cofactor">
    <cofactor evidence="2 6">
        <name>pyridoxal 5'-phosphate</name>
        <dbReference type="ChEBI" id="CHEBI:597326"/>
    </cofactor>
</comment>
<evidence type="ECO:0000256" key="5">
    <source>
        <dbReference type="ARBA" id="ARBA00023235"/>
    </source>
</evidence>
<feature type="binding site" evidence="6">
    <location>
        <position position="307"/>
    </location>
    <ligand>
        <name>substrate</name>
    </ligand>
</feature>
<comment type="pathway">
    <text evidence="6">Amino-acid biosynthesis; D-alanine biosynthesis; D-alanine from L-alanine: step 1/1.</text>
</comment>
<dbReference type="SUPFAM" id="SSF51419">
    <property type="entry name" value="PLP-binding barrel"/>
    <property type="match status" value="1"/>
</dbReference>
<protein>
    <recommendedName>
        <fullName evidence="3 6">Alanine racemase</fullName>
        <ecNumber evidence="3 6">5.1.1.1</ecNumber>
    </recommendedName>
</protein>
<evidence type="ECO:0000256" key="6">
    <source>
        <dbReference type="HAMAP-Rule" id="MF_01201"/>
    </source>
</evidence>
<feature type="active site" description="Proton acceptor; specific for D-alanine" evidence="6">
    <location>
        <position position="37"/>
    </location>
</feature>
<dbReference type="RefSeq" id="WP_377353123.1">
    <property type="nucleotide sequence ID" value="NZ_JBHTLQ010000012.1"/>
</dbReference>
<dbReference type="SUPFAM" id="SSF50621">
    <property type="entry name" value="Alanine racemase C-terminal domain-like"/>
    <property type="match status" value="1"/>
</dbReference>
<evidence type="ECO:0000313" key="9">
    <source>
        <dbReference type="Proteomes" id="UP001597216"/>
    </source>
</evidence>
<name>A0ABW3T0H1_9CAUL</name>
<dbReference type="PRINTS" id="PR00992">
    <property type="entry name" value="ALARACEMASE"/>
</dbReference>
<evidence type="ECO:0000256" key="1">
    <source>
        <dbReference type="ARBA" id="ARBA00000316"/>
    </source>
</evidence>
<organism evidence="8 9">
    <name type="scientific">Phenylobacterium conjunctum</name>
    <dbReference type="NCBI Taxonomy" id="1298959"/>
    <lineage>
        <taxon>Bacteria</taxon>
        <taxon>Pseudomonadati</taxon>
        <taxon>Pseudomonadota</taxon>
        <taxon>Alphaproteobacteria</taxon>
        <taxon>Caulobacterales</taxon>
        <taxon>Caulobacteraceae</taxon>
        <taxon>Phenylobacterium</taxon>
    </lineage>
</organism>
<comment type="function">
    <text evidence="6">Catalyzes the interconversion of L-alanine and D-alanine. May also act on other amino acids.</text>
</comment>
<comment type="catalytic activity">
    <reaction evidence="1 6">
        <text>L-alanine = D-alanine</text>
        <dbReference type="Rhea" id="RHEA:20249"/>
        <dbReference type="ChEBI" id="CHEBI:57416"/>
        <dbReference type="ChEBI" id="CHEBI:57972"/>
        <dbReference type="EC" id="5.1.1.1"/>
    </reaction>
</comment>
<feature type="active site" description="Proton acceptor; specific for L-alanine" evidence="6">
    <location>
        <position position="260"/>
    </location>
</feature>
<dbReference type="Proteomes" id="UP001597216">
    <property type="component" value="Unassembled WGS sequence"/>
</dbReference>
<dbReference type="Pfam" id="PF00842">
    <property type="entry name" value="Ala_racemase_C"/>
    <property type="match status" value="1"/>
</dbReference>
<dbReference type="Gene3D" id="2.40.37.10">
    <property type="entry name" value="Lyase, Ornithine Decarboxylase, Chain A, domain 1"/>
    <property type="match status" value="1"/>
</dbReference>